<accession>A0A0D0DJ26</accession>
<name>A0A0D0DJ26_9AGAM</name>
<feature type="compositionally biased region" description="Polar residues" evidence="1">
    <location>
        <begin position="195"/>
        <end position="220"/>
    </location>
</feature>
<gene>
    <name evidence="2" type="ORF">PAXRUDRAFT_692386</name>
</gene>
<dbReference type="InParanoid" id="A0A0D0DJ26"/>
<feature type="region of interest" description="Disordered" evidence="1">
    <location>
        <begin position="193"/>
        <end position="223"/>
    </location>
</feature>
<keyword evidence="3" id="KW-1185">Reference proteome</keyword>
<protein>
    <submittedName>
        <fullName evidence="2">Unplaced genomic scaffold scaffold_73, whole genome shotgun sequence</fullName>
    </submittedName>
</protein>
<organism evidence="2 3">
    <name type="scientific">Paxillus rubicundulus Ve08.2h10</name>
    <dbReference type="NCBI Taxonomy" id="930991"/>
    <lineage>
        <taxon>Eukaryota</taxon>
        <taxon>Fungi</taxon>
        <taxon>Dikarya</taxon>
        <taxon>Basidiomycota</taxon>
        <taxon>Agaricomycotina</taxon>
        <taxon>Agaricomycetes</taxon>
        <taxon>Agaricomycetidae</taxon>
        <taxon>Boletales</taxon>
        <taxon>Paxilineae</taxon>
        <taxon>Paxillaceae</taxon>
        <taxon>Paxillus</taxon>
    </lineage>
</organism>
<dbReference type="AlphaFoldDB" id="A0A0D0DJ26"/>
<evidence type="ECO:0000313" key="2">
    <source>
        <dbReference type="EMBL" id="KIK98367.1"/>
    </source>
</evidence>
<sequence length="284" mass="31665">MVILDEKCMIPVPPPPYAAASVVPPPFPGSQQQGTNIAALPQHLLLKIVYMTFPQALGIDESRSERQRKTLYWLSLQLRLVNQSFYIACMHVLRSTYLSAYESLIRPPYTSDPFPLSSSTSTSGLLETLQRETQVLDLFIALKVREDVMMDESELHLEREESFKDIFDLMQPRSRLEDLVRYYGLREGVIHTNPPGVSSSPSTAVSRVTNTSSGSVSRGTELSGPAPLSFSALSISFSRTNVGLMLTSAGRKRTIVQVYRTRGEKLEIAAKKLAKQLKVWLSEA</sequence>
<proteinExistence type="predicted"/>
<reference evidence="2 3" key="1">
    <citation type="submission" date="2014-04" db="EMBL/GenBank/DDBJ databases">
        <authorList>
            <consortium name="DOE Joint Genome Institute"/>
            <person name="Kuo A."/>
            <person name="Kohler A."/>
            <person name="Jargeat P."/>
            <person name="Nagy L.G."/>
            <person name="Floudas D."/>
            <person name="Copeland A."/>
            <person name="Barry K.W."/>
            <person name="Cichocki N."/>
            <person name="Veneault-Fourrey C."/>
            <person name="LaButti K."/>
            <person name="Lindquist E.A."/>
            <person name="Lipzen A."/>
            <person name="Lundell T."/>
            <person name="Morin E."/>
            <person name="Murat C."/>
            <person name="Sun H."/>
            <person name="Tunlid A."/>
            <person name="Henrissat B."/>
            <person name="Grigoriev I.V."/>
            <person name="Hibbett D.S."/>
            <person name="Martin F."/>
            <person name="Nordberg H.P."/>
            <person name="Cantor M.N."/>
            <person name="Hua S.X."/>
        </authorList>
    </citation>
    <scope>NUCLEOTIDE SEQUENCE [LARGE SCALE GENOMIC DNA]</scope>
    <source>
        <strain evidence="2 3">Ve08.2h10</strain>
    </source>
</reference>
<dbReference type="Proteomes" id="UP000054538">
    <property type="component" value="Unassembled WGS sequence"/>
</dbReference>
<dbReference type="OrthoDB" id="2536866at2759"/>
<dbReference type="EMBL" id="KN824895">
    <property type="protein sequence ID" value="KIK98367.1"/>
    <property type="molecule type" value="Genomic_DNA"/>
</dbReference>
<dbReference type="STRING" id="930991.A0A0D0DJ26"/>
<reference evidence="3" key="2">
    <citation type="submission" date="2015-01" db="EMBL/GenBank/DDBJ databases">
        <title>Evolutionary Origins and Diversification of the Mycorrhizal Mutualists.</title>
        <authorList>
            <consortium name="DOE Joint Genome Institute"/>
            <consortium name="Mycorrhizal Genomics Consortium"/>
            <person name="Kohler A."/>
            <person name="Kuo A."/>
            <person name="Nagy L.G."/>
            <person name="Floudas D."/>
            <person name="Copeland A."/>
            <person name="Barry K.W."/>
            <person name="Cichocki N."/>
            <person name="Veneault-Fourrey C."/>
            <person name="LaButti K."/>
            <person name="Lindquist E.A."/>
            <person name="Lipzen A."/>
            <person name="Lundell T."/>
            <person name="Morin E."/>
            <person name="Murat C."/>
            <person name="Riley R."/>
            <person name="Ohm R."/>
            <person name="Sun H."/>
            <person name="Tunlid A."/>
            <person name="Henrissat B."/>
            <person name="Grigoriev I.V."/>
            <person name="Hibbett D.S."/>
            <person name="Martin F."/>
        </authorList>
    </citation>
    <scope>NUCLEOTIDE SEQUENCE [LARGE SCALE GENOMIC DNA]</scope>
    <source>
        <strain evidence="3">Ve08.2h10</strain>
    </source>
</reference>
<dbReference type="HOGENOM" id="CLU_053871_0_0_1"/>
<evidence type="ECO:0000256" key="1">
    <source>
        <dbReference type="SAM" id="MobiDB-lite"/>
    </source>
</evidence>
<evidence type="ECO:0000313" key="3">
    <source>
        <dbReference type="Proteomes" id="UP000054538"/>
    </source>
</evidence>